<evidence type="ECO:0000313" key="4">
    <source>
        <dbReference type="Proteomes" id="UP000276776"/>
    </source>
</evidence>
<protein>
    <submittedName>
        <fullName evidence="5">Small integral membrane protein 6</fullName>
    </submittedName>
</protein>
<gene>
    <name evidence="3" type="ORF">TCLT_LOCUS309</name>
</gene>
<keyword evidence="2" id="KW-1133">Transmembrane helix</keyword>
<sequence>MGVKHEDLGPRNASSPSAPLDGAPQFPKRVRAQPGGPSQRLGTSPKMLVKALPREPGVSGKPCFSAPNSLGGEVSRDRTELKSASVGAPGVLESQNAVKVQIPKKALVSMAVDYEEEERKYTGAQKMCMVISGIMAVFFLMTVIASVVILVTGFKIFT</sequence>
<reference evidence="5" key="1">
    <citation type="submission" date="2017-02" db="UniProtKB">
        <authorList>
            <consortium name="WormBaseParasite"/>
        </authorList>
    </citation>
    <scope>IDENTIFICATION</scope>
</reference>
<feature type="transmembrane region" description="Helical" evidence="2">
    <location>
        <begin position="129"/>
        <end position="157"/>
    </location>
</feature>
<evidence type="ECO:0000256" key="1">
    <source>
        <dbReference type="SAM" id="MobiDB-lite"/>
    </source>
</evidence>
<dbReference type="AlphaFoldDB" id="A0A0N5CJT9"/>
<dbReference type="OrthoDB" id="5843423at2759"/>
<evidence type="ECO:0000256" key="2">
    <source>
        <dbReference type="SAM" id="Phobius"/>
    </source>
</evidence>
<evidence type="ECO:0000313" key="3">
    <source>
        <dbReference type="EMBL" id="VDM95228.1"/>
    </source>
</evidence>
<keyword evidence="2" id="KW-0812">Transmembrane</keyword>
<dbReference type="EMBL" id="UYYF01000019">
    <property type="protein sequence ID" value="VDM95228.1"/>
    <property type="molecule type" value="Genomic_DNA"/>
</dbReference>
<evidence type="ECO:0000313" key="5">
    <source>
        <dbReference type="WBParaSite" id="TCLT_0000030801-mRNA-1"/>
    </source>
</evidence>
<dbReference type="WBParaSite" id="TCLT_0000030801-mRNA-1">
    <property type="protein sequence ID" value="TCLT_0000030801-mRNA-1"/>
    <property type="gene ID" value="TCLT_0000030801"/>
</dbReference>
<keyword evidence="2" id="KW-0472">Membrane</keyword>
<proteinExistence type="predicted"/>
<name>A0A0N5CJT9_THECL</name>
<keyword evidence="4" id="KW-1185">Reference proteome</keyword>
<dbReference type="Proteomes" id="UP000276776">
    <property type="component" value="Unassembled WGS sequence"/>
</dbReference>
<organism evidence="5">
    <name type="scientific">Thelazia callipaeda</name>
    <name type="common">Oriental eyeworm</name>
    <name type="synonym">Parasitic nematode</name>
    <dbReference type="NCBI Taxonomy" id="103827"/>
    <lineage>
        <taxon>Eukaryota</taxon>
        <taxon>Metazoa</taxon>
        <taxon>Ecdysozoa</taxon>
        <taxon>Nematoda</taxon>
        <taxon>Chromadorea</taxon>
        <taxon>Rhabditida</taxon>
        <taxon>Spirurina</taxon>
        <taxon>Spiruromorpha</taxon>
        <taxon>Thelazioidea</taxon>
        <taxon>Thelaziidae</taxon>
        <taxon>Thelazia</taxon>
    </lineage>
</organism>
<accession>A0A0N5CJT9</accession>
<feature type="region of interest" description="Disordered" evidence="1">
    <location>
        <begin position="1"/>
        <end position="74"/>
    </location>
</feature>
<reference evidence="3 4" key="2">
    <citation type="submission" date="2018-11" db="EMBL/GenBank/DDBJ databases">
        <authorList>
            <consortium name="Pathogen Informatics"/>
        </authorList>
    </citation>
    <scope>NUCLEOTIDE SEQUENCE [LARGE SCALE GENOMIC DNA]</scope>
</reference>